<dbReference type="Proteomes" id="UP000001542">
    <property type="component" value="Unassembled WGS sequence"/>
</dbReference>
<proteinExistence type="predicted"/>
<accession>A2EYE9</accession>
<sequence length="287" mass="34033">MSDQDIHPSKFSELRSIYKYHIDSYIALCQLKTEKEEELNKIYKMIKAELLDSKKYSPEHIIIDILTLIQYRNRYTKSYLTLAKLISDDYHVKEAFYLEDTPNYLFYKEYGIYLDKSCSFESKKFRNPEILSENEIVRAIMYNDKELFISFTEKEGFNEDQRIISCLYPDSKLGLTLLDLCCYYGAVDCFKFLRSKFNSKITLDCLHNSFLGGNQEIISECLKYQEPNNLDMRIAIILHNIDFVTFLMNEYNLSIDLSDCAEYNNLESFLVYFDQTNKIDECFKWSA</sequence>
<dbReference type="PANTHER" id="PTHR24182">
    <property type="entry name" value="ANKYRIN REPEAT AND SOCS BOX CONTAINING 4"/>
    <property type="match status" value="1"/>
</dbReference>
<reference evidence="2" key="2">
    <citation type="journal article" date="2007" name="Science">
        <title>Draft genome sequence of the sexually transmitted pathogen Trichomonas vaginalis.</title>
        <authorList>
            <person name="Carlton J.M."/>
            <person name="Hirt R.P."/>
            <person name="Silva J.C."/>
            <person name="Delcher A.L."/>
            <person name="Schatz M."/>
            <person name="Zhao Q."/>
            <person name="Wortman J.R."/>
            <person name="Bidwell S.L."/>
            <person name="Alsmark U.C.M."/>
            <person name="Besteiro S."/>
            <person name="Sicheritz-Ponten T."/>
            <person name="Noel C.J."/>
            <person name="Dacks J.B."/>
            <person name="Foster P.G."/>
            <person name="Simillion C."/>
            <person name="Van de Peer Y."/>
            <person name="Miranda-Saavedra D."/>
            <person name="Barton G.J."/>
            <person name="Westrop G.D."/>
            <person name="Mueller S."/>
            <person name="Dessi D."/>
            <person name="Fiori P.L."/>
            <person name="Ren Q."/>
            <person name="Paulsen I."/>
            <person name="Zhang H."/>
            <person name="Bastida-Corcuera F.D."/>
            <person name="Simoes-Barbosa A."/>
            <person name="Brown M.T."/>
            <person name="Hayes R.D."/>
            <person name="Mukherjee M."/>
            <person name="Okumura C.Y."/>
            <person name="Schneider R."/>
            <person name="Smith A.J."/>
            <person name="Vanacova S."/>
            <person name="Villalvazo M."/>
            <person name="Haas B.J."/>
            <person name="Pertea M."/>
            <person name="Feldblyum T.V."/>
            <person name="Utterback T.R."/>
            <person name="Shu C.L."/>
            <person name="Osoegawa K."/>
            <person name="de Jong P.J."/>
            <person name="Hrdy I."/>
            <person name="Horvathova L."/>
            <person name="Zubacova Z."/>
            <person name="Dolezal P."/>
            <person name="Malik S.B."/>
            <person name="Logsdon J.M. Jr."/>
            <person name="Henze K."/>
            <person name="Gupta A."/>
            <person name="Wang C.C."/>
            <person name="Dunne R.L."/>
            <person name="Upcroft J.A."/>
            <person name="Upcroft P."/>
            <person name="White O."/>
            <person name="Salzberg S.L."/>
            <person name="Tang P."/>
            <person name="Chiu C.-H."/>
            <person name="Lee Y.-S."/>
            <person name="Embley T.M."/>
            <person name="Coombs G.H."/>
            <person name="Mottram J.C."/>
            <person name="Tachezy J."/>
            <person name="Fraser-Liggett C.M."/>
            <person name="Johnson P.J."/>
        </authorList>
    </citation>
    <scope>NUCLEOTIDE SEQUENCE [LARGE SCALE GENOMIC DNA]</scope>
    <source>
        <strain evidence="2">G3</strain>
    </source>
</reference>
<dbReference type="Gene3D" id="1.25.40.20">
    <property type="entry name" value="Ankyrin repeat-containing domain"/>
    <property type="match status" value="1"/>
</dbReference>
<reference evidence="2" key="1">
    <citation type="submission" date="2006-10" db="EMBL/GenBank/DDBJ databases">
        <authorList>
            <person name="Amadeo P."/>
            <person name="Zhao Q."/>
            <person name="Wortman J."/>
            <person name="Fraser-Liggett C."/>
            <person name="Carlton J."/>
        </authorList>
    </citation>
    <scope>NUCLEOTIDE SEQUENCE</scope>
    <source>
        <strain evidence="2">G3</strain>
    </source>
</reference>
<keyword evidence="3" id="KW-1185">Reference proteome</keyword>
<protein>
    <recommendedName>
        <fullName evidence="1">DUF3447 domain-containing protein</fullName>
    </recommendedName>
</protein>
<dbReference type="eggNOG" id="ENOG502SBM3">
    <property type="taxonomic scope" value="Eukaryota"/>
</dbReference>
<dbReference type="PANTHER" id="PTHR24182:SF13">
    <property type="entry name" value="LD18443P"/>
    <property type="match status" value="1"/>
</dbReference>
<dbReference type="VEuPathDB" id="TrichDB:TVAGG3_0864050"/>
<dbReference type="AlphaFoldDB" id="A2EYE9"/>
<dbReference type="InterPro" id="IPR020683">
    <property type="entry name" value="DUF3447"/>
</dbReference>
<dbReference type="SUPFAM" id="SSF48403">
    <property type="entry name" value="Ankyrin repeat"/>
    <property type="match status" value="1"/>
</dbReference>
<gene>
    <name evidence="2" type="ORF">TVAG_275760</name>
</gene>
<evidence type="ECO:0000313" key="2">
    <source>
        <dbReference type="EMBL" id="EAY02302.1"/>
    </source>
</evidence>
<evidence type="ECO:0000313" key="3">
    <source>
        <dbReference type="Proteomes" id="UP000001542"/>
    </source>
</evidence>
<dbReference type="EMBL" id="DS113540">
    <property type="protein sequence ID" value="EAY02302.1"/>
    <property type="molecule type" value="Genomic_DNA"/>
</dbReference>
<dbReference type="InterPro" id="IPR036770">
    <property type="entry name" value="Ankyrin_rpt-contain_sf"/>
</dbReference>
<dbReference type="Pfam" id="PF11929">
    <property type="entry name" value="DUF3447"/>
    <property type="match status" value="1"/>
</dbReference>
<dbReference type="KEGG" id="tva:4760139"/>
<feature type="domain" description="DUF3447" evidence="1">
    <location>
        <begin position="197"/>
        <end position="272"/>
    </location>
</feature>
<dbReference type="RefSeq" id="XP_001314617.1">
    <property type="nucleotide sequence ID" value="XM_001314587.1"/>
</dbReference>
<name>A2EYE9_TRIV3</name>
<organism evidence="2 3">
    <name type="scientific">Trichomonas vaginalis (strain ATCC PRA-98 / G3)</name>
    <dbReference type="NCBI Taxonomy" id="412133"/>
    <lineage>
        <taxon>Eukaryota</taxon>
        <taxon>Metamonada</taxon>
        <taxon>Parabasalia</taxon>
        <taxon>Trichomonadida</taxon>
        <taxon>Trichomonadidae</taxon>
        <taxon>Trichomonas</taxon>
    </lineage>
</organism>
<dbReference type="InParanoid" id="A2EYE9"/>
<evidence type="ECO:0000259" key="1">
    <source>
        <dbReference type="Pfam" id="PF11929"/>
    </source>
</evidence>